<dbReference type="EMBL" id="KQ242104">
    <property type="protein sequence ID" value="KNC80816.1"/>
    <property type="molecule type" value="Genomic_DNA"/>
</dbReference>
<reference evidence="2 3" key="1">
    <citation type="submission" date="2011-02" db="EMBL/GenBank/DDBJ databases">
        <title>The Genome Sequence of Sphaeroforma arctica JP610.</title>
        <authorList>
            <consortium name="The Broad Institute Genome Sequencing Platform"/>
            <person name="Russ C."/>
            <person name="Cuomo C."/>
            <person name="Young S.K."/>
            <person name="Zeng Q."/>
            <person name="Gargeya S."/>
            <person name="Alvarado L."/>
            <person name="Berlin A."/>
            <person name="Chapman S.B."/>
            <person name="Chen Z."/>
            <person name="Freedman E."/>
            <person name="Gellesch M."/>
            <person name="Goldberg J."/>
            <person name="Griggs A."/>
            <person name="Gujja S."/>
            <person name="Heilman E."/>
            <person name="Heiman D."/>
            <person name="Howarth C."/>
            <person name="Mehta T."/>
            <person name="Neiman D."/>
            <person name="Pearson M."/>
            <person name="Roberts A."/>
            <person name="Saif S."/>
            <person name="Shea T."/>
            <person name="Shenoy N."/>
            <person name="Sisk P."/>
            <person name="Stolte C."/>
            <person name="Sykes S."/>
            <person name="White J."/>
            <person name="Yandava C."/>
            <person name="Burger G."/>
            <person name="Gray M.W."/>
            <person name="Holland P.W.H."/>
            <person name="King N."/>
            <person name="Lang F.B.F."/>
            <person name="Roger A.J."/>
            <person name="Ruiz-Trillo I."/>
            <person name="Haas B."/>
            <person name="Nusbaum C."/>
            <person name="Birren B."/>
        </authorList>
    </citation>
    <scope>NUCLEOTIDE SEQUENCE [LARGE SCALE GENOMIC DNA]</scope>
    <source>
        <strain evidence="2 3">JP610</strain>
    </source>
</reference>
<dbReference type="RefSeq" id="XP_014154718.1">
    <property type="nucleotide sequence ID" value="XM_014299243.1"/>
</dbReference>
<proteinExistence type="predicted"/>
<dbReference type="Proteomes" id="UP000054560">
    <property type="component" value="Unassembled WGS sequence"/>
</dbReference>
<organism evidence="2 3">
    <name type="scientific">Sphaeroforma arctica JP610</name>
    <dbReference type="NCBI Taxonomy" id="667725"/>
    <lineage>
        <taxon>Eukaryota</taxon>
        <taxon>Ichthyosporea</taxon>
        <taxon>Ichthyophonida</taxon>
        <taxon>Sphaeroforma</taxon>
    </lineage>
</organism>
<evidence type="ECO:0000256" key="1">
    <source>
        <dbReference type="SAM" id="SignalP"/>
    </source>
</evidence>
<evidence type="ECO:0000313" key="3">
    <source>
        <dbReference type="Proteomes" id="UP000054560"/>
    </source>
</evidence>
<accession>A0A0L0FW67</accession>
<evidence type="ECO:0000313" key="2">
    <source>
        <dbReference type="EMBL" id="KNC80816.1"/>
    </source>
</evidence>
<feature type="signal peptide" evidence="1">
    <location>
        <begin position="1"/>
        <end position="22"/>
    </location>
</feature>
<name>A0A0L0FW67_9EUKA</name>
<dbReference type="GeneID" id="25907344"/>
<feature type="chain" id="PRO_5005538452" description="Sushi domain-containing protein" evidence="1">
    <location>
        <begin position="23"/>
        <end position="131"/>
    </location>
</feature>
<keyword evidence="1" id="KW-0732">Signal</keyword>
<keyword evidence="3" id="KW-1185">Reference proteome</keyword>
<protein>
    <recommendedName>
        <fullName evidence="4">Sushi domain-containing protein</fullName>
    </recommendedName>
</protein>
<gene>
    <name evidence="2" type="ORF">SARC_06840</name>
</gene>
<sequence>MLRIVLLLGVVCLLLQNGYTIATSTNSDAETNRDGVPGTGYGCDMECGGADVNYVLKATVAEWYIHGSKRIPGKSGDFVYANGGATYRTRTWEDGGSTSPLCTMDATGKPWSGTKGNVAPVCRPNPDRAWL</sequence>
<evidence type="ECO:0008006" key="4">
    <source>
        <dbReference type="Google" id="ProtNLM"/>
    </source>
</evidence>
<dbReference type="AlphaFoldDB" id="A0A0L0FW67"/>